<dbReference type="SUPFAM" id="SSF54556">
    <property type="entry name" value="Chitinase insertion domain"/>
    <property type="match status" value="1"/>
</dbReference>
<accession>A0A164Y1F0</accession>
<sequence length="1587" mass="169608">MSWSLFWLSYISIFLSTIHGVSTATIPSCSTSSSSSTGRTVAYYSGAAASRSCMVYAPEDIPTSAVTHINYLSAYISASYTIVAMNSGDQALWTRTTNLKSASPELQIFLSIGGWEFNNSPTQGIFSALVASSANTQAFIASALQTLETYGFDGIDIDWQFPGAADRGGSSADKANYVNFMAAVKAAFDSHGYGLTFTAPSSTYYLQNFDLAGLLKSANWVNVLAFDLHGVWDGADPSVGTGLRAHSNLTLIDAGLQQFWQANVNPSQIVLGFAFYGRTFTLANNDCFYPGCSWFSGGGAGPCSHNAGTLMYSELDATIDNAVGVGAFDATAAINYITYDDNQWASYDEAESFAIKINYANQHCLGGTAIWSIDQDDPNSSGLQALYPNFPTPPNEIGTIAQEDQCSITSCGANSCRAGAVVVSTLTTNPASPGITCPANSPALLCCPASSAPASCTWRGGQTTPCSPTCNAGETVFATDPAGNGTQCLYGTQALCCTTETQIPSSVCTYQGCSGGATCPSTQQSPSTLQTVVIQGPSPAQICPLGQTEALCCSEPLPYENCAWVGTPPLCLDNACAPGQIQLLTDQQGDSSQPCSGTGSRAYCCDPAGTNFESIPLNWIWNTTEFTPGPDSVTIELDPDVSYVSDSGNGQGQASSTWSGPEDGNPNDEPFGAIFIDSPNEASVSSMTTASDWVITSCNRTSDQAQQVLAYCRKPMDDASTGCGHVFIGQAEHTIIKLPSSCGAGPYGRVNTLTVHPDQDILSPYHASQKPDSEPVYLLSFDYEFAEIPDSNGPVYMRIDASDIPGYWDSFVNSPTAAQKRDVNEDEPWNEPHFLEKRGLWDDFKKWANKINTITAESNNQRSFQWQDRYTIFSQRESCPGPPAMESSMDISVAGLAVLNTRYGFYAKGTIIPPNIDTAYVYFAADALAQATFTIQGQASLRYDSTKVKLLTVGFPGLSYPGLITVGPSLVVSGYITGSLSIGGKFEISSRYQFPTSQIVLGRSSSDSIPGSIAPSFPPLSTAAPTINWRVDLNGNLALHLIPQLQLGISVLNGRLIDAQAYVAADVYAGVSITGSVSNSQAASFCINPYFGVSLVAGVQGSLAYWQSGPIQWTLYSNQFNYPVGGWCWASQSQRDLVKRLGDPTEFTPFPPTLMDYSDNDFEIIDEPKAQIVETVNGASRTIYPTSRSGFMDYQEEESGLEKRGGVPFLPGNLFCPNTGKNVGLGNVDYDPYSDINDNTLEDAYMRKKRADTGESALALSALEDTTNPLESSGSAHITPVSLRTVTAQSCNLQITLPAYDTTTIQGYYDFANAGSWDAVYKLYKPDPPVSGGKYAREHVYEAQLLAQFIDTLPGMTTLWSGSQTFPAWASRFLNRVYSDPTYTVIQKLGRCLPANKASDTDLHGTAATSMVMLEAITNGLKALSAANKSLRTQSTYAKYGVNKKAGYARAAAGINNYYNQGIVKDHFLAAHECVNAVWWTWAQKYFADTGTGAPGKGSLAANWGTQKSNVYTRWAISEVNSLQAQTKSSLSDFATWWGAAAVNVQLDFAINLQGATPTGAGSKMVAGADITALANAMPAISWVGSL</sequence>
<evidence type="ECO:0000256" key="1">
    <source>
        <dbReference type="SAM" id="MobiDB-lite"/>
    </source>
</evidence>
<dbReference type="Gene3D" id="3.20.20.80">
    <property type="entry name" value="Glycosidases"/>
    <property type="match status" value="1"/>
</dbReference>
<organism evidence="4 5">
    <name type="scientific">Sistotremastrum niveocremeum HHB9708</name>
    <dbReference type="NCBI Taxonomy" id="1314777"/>
    <lineage>
        <taxon>Eukaryota</taxon>
        <taxon>Fungi</taxon>
        <taxon>Dikarya</taxon>
        <taxon>Basidiomycota</taxon>
        <taxon>Agaricomycotina</taxon>
        <taxon>Agaricomycetes</taxon>
        <taxon>Sistotremastrales</taxon>
        <taxon>Sistotremastraceae</taxon>
        <taxon>Sertulicium</taxon>
        <taxon>Sertulicium niveocremeum</taxon>
    </lineage>
</organism>
<dbReference type="PROSITE" id="PS51910">
    <property type="entry name" value="GH18_2"/>
    <property type="match status" value="1"/>
</dbReference>
<keyword evidence="2" id="KW-0732">Signal</keyword>
<dbReference type="InterPro" id="IPR011583">
    <property type="entry name" value="Chitinase_II/V-like_cat"/>
</dbReference>
<dbReference type="SUPFAM" id="SSF51445">
    <property type="entry name" value="(Trans)glycosidases"/>
    <property type="match status" value="1"/>
</dbReference>
<feature type="region of interest" description="Disordered" evidence="1">
    <location>
        <begin position="643"/>
        <end position="675"/>
    </location>
</feature>
<dbReference type="OrthoDB" id="73875at2759"/>
<dbReference type="InterPro" id="IPR001223">
    <property type="entry name" value="Glyco_hydro18_cat"/>
</dbReference>
<evidence type="ECO:0000313" key="4">
    <source>
        <dbReference type="EMBL" id="KZS96488.1"/>
    </source>
</evidence>
<gene>
    <name evidence="4" type="ORF">SISNIDRAFT_547882</name>
</gene>
<dbReference type="GO" id="GO:0005975">
    <property type="term" value="P:carbohydrate metabolic process"/>
    <property type="evidence" value="ECO:0007669"/>
    <property type="project" value="InterPro"/>
</dbReference>
<proteinExistence type="predicted"/>
<dbReference type="STRING" id="1314777.A0A164Y1F0"/>
<dbReference type="PANTHER" id="PTHR11177">
    <property type="entry name" value="CHITINASE"/>
    <property type="match status" value="1"/>
</dbReference>
<dbReference type="GO" id="GO:0008061">
    <property type="term" value="F:chitin binding"/>
    <property type="evidence" value="ECO:0007669"/>
    <property type="project" value="InterPro"/>
</dbReference>
<dbReference type="SMART" id="SM00636">
    <property type="entry name" value="Glyco_18"/>
    <property type="match status" value="1"/>
</dbReference>
<dbReference type="Pfam" id="PF00704">
    <property type="entry name" value="Glyco_hydro_18"/>
    <property type="match status" value="1"/>
</dbReference>
<dbReference type="EMBL" id="KV419399">
    <property type="protein sequence ID" value="KZS96488.1"/>
    <property type="molecule type" value="Genomic_DNA"/>
</dbReference>
<evidence type="ECO:0000259" key="3">
    <source>
        <dbReference type="PROSITE" id="PS51910"/>
    </source>
</evidence>
<dbReference type="PANTHER" id="PTHR11177:SF333">
    <property type="entry name" value="CHITINASE"/>
    <property type="match status" value="1"/>
</dbReference>
<dbReference type="InterPro" id="IPR029070">
    <property type="entry name" value="Chitinase_insertion_sf"/>
</dbReference>
<dbReference type="InterPro" id="IPR050314">
    <property type="entry name" value="Glycosyl_Hydrlase_18"/>
</dbReference>
<evidence type="ECO:0000256" key="2">
    <source>
        <dbReference type="SAM" id="SignalP"/>
    </source>
</evidence>
<feature type="domain" description="GH18" evidence="3">
    <location>
        <begin position="38"/>
        <end position="393"/>
    </location>
</feature>
<feature type="chain" id="PRO_5007854470" description="GH18 domain-containing protein" evidence="2">
    <location>
        <begin position="24"/>
        <end position="1587"/>
    </location>
</feature>
<name>A0A164Y1F0_9AGAM</name>
<dbReference type="Proteomes" id="UP000076722">
    <property type="component" value="Unassembled WGS sequence"/>
</dbReference>
<keyword evidence="5" id="KW-1185">Reference proteome</keyword>
<reference evidence="4 5" key="1">
    <citation type="journal article" date="2016" name="Mol. Biol. Evol.">
        <title>Comparative Genomics of Early-Diverging Mushroom-Forming Fungi Provides Insights into the Origins of Lignocellulose Decay Capabilities.</title>
        <authorList>
            <person name="Nagy L.G."/>
            <person name="Riley R."/>
            <person name="Tritt A."/>
            <person name="Adam C."/>
            <person name="Daum C."/>
            <person name="Floudas D."/>
            <person name="Sun H."/>
            <person name="Yadav J.S."/>
            <person name="Pangilinan J."/>
            <person name="Larsson K.H."/>
            <person name="Matsuura K."/>
            <person name="Barry K."/>
            <person name="Labutti K."/>
            <person name="Kuo R."/>
            <person name="Ohm R.A."/>
            <person name="Bhattacharya S.S."/>
            <person name="Shirouzu T."/>
            <person name="Yoshinaga Y."/>
            <person name="Martin F.M."/>
            <person name="Grigoriev I.V."/>
            <person name="Hibbett D.S."/>
        </authorList>
    </citation>
    <scope>NUCLEOTIDE SEQUENCE [LARGE SCALE GENOMIC DNA]</scope>
    <source>
        <strain evidence="4 5">HHB9708</strain>
    </source>
</reference>
<evidence type="ECO:0000313" key="5">
    <source>
        <dbReference type="Proteomes" id="UP000076722"/>
    </source>
</evidence>
<protein>
    <recommendedName>
        <fullName evidence="3">GH18 domain-containing protein</fullName>
    </recommendedName>
</protein>
<dbReference type="InterPro" id="IPR017853">
    <property type="entry name" value="GH"/>
</dbReference>
<feature type="signal peptide" evidence="2">
    <location>
        <begin position="1"/>
        <end position="23"/>
    </location>
</feature>
<dbReference type="Gene3D" id="3.10.50.10">
    <property type="match status" value="1"/>
</dbReference>
<feature type="compositionally biased region" description="Polar residues" evidence="1">
    <location>
        <begin position="644"/>
        <end position="659"/>
    </location>
</feature>